<organism evidence="1 2">
    <name type="scientific">Brassica napus</name>
    <name type="common">Rape</name>
    <dbReference type="NCBI Taxonomy" id="3708"/>
    <lineage>
        <taxon>Eukaryota</taxon>
        <taxon>Viridiplantae</taxon>
        <taxon>Streptophyta</taxon>
        <taxon>Embryophyta</taxon>
        <taxon>Tracheophyta</taxon>
        <taxon>Spermatophyta</taxon>
        <taxon>Magnoliopsida</taxon>
        <taxon>eudicotyledons</taxon>
        <taxon>Gunneridae</taxon>
        <taxon>Pentapetalae</taxon>
        <taxon>rosids</taxon>
        <taxon>malvids</taxon>
        <taxon>Brassicales</taxon>
        <taxon>Brassicaceae</taxon>
        <taxon>Brassiceae</taxon>
        <taxon>Brassica</taxon>
    </lineage>
</organism>
<dbReference type="Proteomes" id="UP000028999">
    <property type="component" value="Unassembled WGS sequence"/>
</dbReference>
<accession>A0A078J8S9</accession>
<name>A0A078J8S9_BRANA</name>
<gene>
    <name evidence="1" type="primary">BnaC03g76960D</name>
    <name evidence="1" type="ORF">GSBRNA2T00039265001</name>
</gene>
<dbReference type="EMBL" id="LK034295">
    <property type="protein sequence ID" value="CDY63404.1"/>
    <property type="molecule type" value="Genomic_DNA"/>
</dbReference>
<protein>
    <submittedName>
        <fullName evidence="1">BnaC03g76960D protein</fullName>
    </submittedName>
</protein>
<dbReference type="STRING" id="3708.A0A078J8S9"/>
<evidence type="ECO:0000313" key="2">
    <source>
        <dbReference type="Proteomes" id="UP000028999"/>
    </source>
</evidence>
<dbReference type="AlphaFoldDB" id="A0A078J8S9"/>
<dbReference type="PaxDb" id="3708-A0A078J8S9"/>
<dbReference type="Gramene" id="CDY63404">
    <property type="protein sequence ID" value="CDY63404"/>
    <property type="gene ID" value="GSBRNA2T00039265001"/>
</dbReference>
<reference evidence="1 2" key="1">
    <citation type="journal article" date="2014" name="Science">
        <title>Plant genetics. Early allopolyploid evolution in the post-Neolithic Brassica napus oilseed genome.</title>
        <authorList>
            <person name="Chalhoub B."/>
            <person name="Denoeud F."/>
            <person name="Liu S."/>
            <person name="Parkin I.A."/>
            <person name="Tang H."/>
            <person name="Wang X."/>
            <person name="Chiquet J."/>
            <person name="Belcram H."/>
            <person name="Tong C."/>
            <person name="Samans B."/>
            <person name="Correa M."/>
            <person name="Da Silva C."/>
            <person name="Just J."/>
            <person name="Falentin C."/>
            <person name="Koh C.S."/>
            <person name="Le Clainche I."/>
            <person name="Bernard M."/>
            <person name="Bento P."/>
            <person name="Noel B."/>
            <person name="Labadie K."/>
            <person name="Alberti A."/>
            <person name="Charles M."/>
            <person name="Arnaud D."/>
            <person name="Guo H."/>
            <person name="Daviaud C."/>
            <person name="Alamery S."/>
            <person name="Jabbari K."/>
            <person name="Zhao M."/>
            <person name="Edger P.P."/>
            <person name="Chelaifa H."/>
            <person name="Tack D."/>
            <person name="Lassalle G."/>
            <person name="Mestiri I."/>
            <person name="Schnel N."/>
            <person name="Le Paslier M.C."/>
            <person name="Fan G."/>
            <person name="Renault V."/>
            <person name="Bayer P.E."/>
            <person name="Golicz A.A."/>
            <person name="Manoli S."/>
            <person name="Lee T.H."/>
            <person name="Thi V.H."/>
            <person name="Chalabi S."/>
            <person name="Hu Q."/>
            <person name="Fan C."/>
            <person name="Tollenaere R."/>
            <person name="Lu Y."/>
            <person name="Battail C."/>
            <person name="Shen J."/>
            <person name="Sidebottom C.H."/>
            <person name="Wang X."/>
            <person name="Canaguier A."/>
            <person name="Chauveau A."/>
            <person name="Berard A."/>
            <person name="Deniot G."/>
            <person name="Guan M."/>
            <person name="Liu Z."/>
            <person name="Sun F."/>
            <person name="Lim Y.P."/>
            <person name="Lyons E."/>
            <person name="Town C.D."/>
            <person name="Bancroft I."/>
            <person name="Wang X."/>
            <person name="Meng J."/>
            <person name="Ma J."/>
            <person name="Pires J.C."/>
            <person name="King G.J."/>
            <person name="Brunel D."/>
            <person name="Delourme R."/>
            <person name="Renard M."/>
            <person name="Aury J.M."/>
            <person name="Adams K.L."/>
            <person name="Batley J."/>
            <person name="Snowdon R.J."/>
            <person name="Tost J."/>
            <person name="Edwards D."/>
            <person name="Zhou Y."/>
            <person name="Hua W."/>
            <person name="Sharpe A.G."/>
            <person name="Paterson A.H."/>
            <person name="Guan C."/>
            <person name="Wincker P."/>
        </authorList>
    </citation>
    <scope>NUCLEOTIDE SEQUENCE [LARGE SCALE GENOMIC DNA]</scope>
    <source>
        <strain evidence="2">cv. Darmor-bzh</strain>
    </source>
</reference>
<evidence type="ECO:0000313" key="1">
    <source>
        <dbReference type="EMBL" id="CDY63404.1"/>
    </source>
</evidence>
<sequence length="76" mass="8924">MYIKNFSAFSAKVDYGRSKQALHYNLRPCRPDCGKKKLRKSNNEEKEGLTGYWYFPKPDLPEIILAQEYFDSNRAS</sequence>
<proteinExistence type="predicted"/>
<keyword evidence="2" id="KW-1185">Reference proteome</keyword>